<dbReference type="RefSeq" id="WP_238149613.1">
    <property type="nucleotide sequence ID" value="NZ_NFZS01000001.1"/>
</dbReference>
<organism evidence="13 14">
    <name type="scientific">Dyella jiangningensis</name>
    <dbReference type="NCBI Taxonomy" id="1379159"/>
    <lineage>
        <taxon>Bacteria</taxon>
        <taxon>Pseudomonadati</taxon>
        <taxon>Pseudomonadota</taxon>
        <taxon>Gammaproteobacteria</taxon>
        <taxon>Lysobacterales</taxon>
        <taxon>Rhodanobacteraceae</taxon>
        <taxon>Dyella</taxon>
    </lineage>
</organism>
<evidence type="ECO:0000256" key="3">
    <source>
        <dbReference type="ARBA" id="ARBA00010088"/>
    </source>
</evidence>
<evidence type="ECO:0000256" key="1">
    <source>
        <dbReference type="ARBA" id="ARBA00001585"/>
    </source>
</evidence>
<dbReference type="Pfam" id="PF00561">
    <property type="entry name" value="Abhydrolase_1"/>
    <property type="match status" value="1"/>
</dbReference>
<feature type="signal peptide" evidence="11">
    <location>
        <begin position="1"/>
        <end position="28"/>
    </location>
</feature>
<keyword evidence="11" id="KW-0732">Signal</keyword>
<dbReference type="EC" id="3.4.11.5" evidence="4"/>
<comment type="catalytic activity">
    <reaction evidence="1">
        <text>Release of N-terminal proline from a peptide.</text>
        <dbReference type="EC" id="3.4.11.5"/>
    </reaction>
</comment>
<evidence type="ECO:0000256" key="11">
    <source>
        <dbReference type="SAM" id="SignalP"/>
    </source>
</evidence>
<dbReference type="GO" id="GO:0005737">
    <property type="term" value="C:cytoplasm"/>
    <property type="evidence" value="ECO:0007669"/>
    <property type="project" value="UniProtKB-SubCell"/>
</dbReference>
<dbReference type="AlphaFoldDB" id="A0A328P5K9"/>
<dbReference type="Proteomes" id="UP000248926">
    <property type="component" value="Unassembled WGS sequence"/>
</dbReference>
<evidence type="ECO:0000256" key="2">
    <source>
        <dbReference type="ARBA" id="ARBA00004496"/>
    </source>
</evidence>
<dbReference type="EMBL" id="NFZS01000001">
    <property type="protein sequence ID" value="RAO77279.1"/>
    <property type="molecule type" value="Genomic_DNA"/>
</dbReference>
<keyword evidence="8" id="KW-0645">Protease</keyword>
<evidence type="ECO:0000313" key="13">
    <source>
        <dbReference type="EMBL" id="RAO77279.1"/>
    </source>
</evidence>
<evidence type="ECO:0000256" key="4">
    <source>
        <dbReference type="ARBA" id="ARBA00012568"/>
    </source>
</evidence>
<evidence type="ECO:0000259" key="12">
    <source>
        <dbReference type="Pfam" id="PF00561"/>
    </source>
</evidence>
<proteinExistence type="inferred from homology"/>
<keyword evidence="6" id="KW-0031">Aminopeptidase</keyword>
<evidence type="ECO:0000256" key="7">
    <source>
        <dbReference type="ARBA" id="ARBA00022490"/>
    </source>
</evidence>
<protein>
    <recommendedName>
        <fullName evidence="5">Proline iminopeptidase</fullName>
        <ecNumber evidence="4">3.4.11.5</ecNumber>
    </recommendedName>
    <alternativeName>
        <fullName evidence="10">Prolyl aminopeptidase</fullName>
    </alternativeName>
</protein>
<keyword evidence="7" id="KW-0963">Cytoplasm</keyword>
<feature type="chain" id="PRO_5016438559" description="Proline iminopeptidase" evidence="11">
    <location>
        <begin position="29"/>
        <end position="391"/>
    </location>
</feature>
<dbReference type="InterPro" id="IPR029058">
    <property type="entry name" value="AB_hydrolase_fold"/>
</dbReference>
<reference evidence="13 14" key="1">
    <citation type="journal article" date="2018" name="Genet. Mol. Biol.">
        <title>The genome sequence of Dyella jiangningensis FCAV SCS01 from a lignocellulose-decomposing microbial consortium metagenome reveals potential for biotechnological applications.</title>
        <authorList>
            <person name="Desiderato J.G."/>
            <person name="Alvarenga D.O."/>
            <person name="Constancio M.T.L."/>
            <person name="Alves L.M.C."/>
            <person name="Varani A.M."/>
        </authorList>
    </citation>
    <scope>NUCLEOTIDE SEQUENCE [LARGE SCALE GENOMIC DNA]</scope>
    <source>
        <strain evidence="13 14">FCAV SCS01</strain>
    </source>
</reference>
<comment type="similarity">
    <text evidence="3">Belongs to the peptidase S33 family.</text>
</comment>
<feature type="domain" description="AB hydrolase-1" evidence="12">
    <location>
        <begin position="87"/>
        <end position="197"/>
    </location>
</feature>
<dbReference type="GO" id="GO:0004177">
    <property type="term" value="F:aminopeptidase activity"/>
    <property type="evidence" value="ECO:0007669"/>
    <property type="project" value="UniProtKB-KW"/>
</dbReference>
<dbReference type="PANTHER" id="PTHR43722:SF1">
    <property type="entry name" value="PROLINE IMINOPEPTIDASE"/>
    <property type="match status" value="1"/>
</dbReference>
<evidence type="ECO:0000256" key="10">
    <source>
        <dbReference type="ARBA" id="ARBA00029605"/>
    </source>
</evidence>
<dbReference type="SUPFAM" id="SSF53474">
    <property type="entry name" value="alpha/beta-Hydrolases"/>
    <property type="match status" value="1"/>
</dbReference>
<keyword evidence="9 13" id="KW-0378">Hydrolase</keyword>
<comment type="subcellular location">
    <subcellularLocation>
        <location evidence="2">Cytoplasm</location>
    </subcellularLocation>
</comment>
<dbReference type="GO" id="GO:0006508">
    <property type="term" value="P:proteolysis"/>
    <property type="evidence" value="ECO:0007669"/>
    <property type="project" value="UniProtKB-KW"/>
</dbReference>
<keyword evidence="14" id="KW-1185">Reference proteome</keyword>
<comment type="caution">
    <text evidence="13">The sequence shown here is derived from an EMBL/GenBank/DDBJ whole genome shotgun (WGS) entry which is preliminary data.</text>
</comment>
<evidence type="ECO:0000256" key="9">
    <source>
        <dbReference type="ARBA" id="ARBA00022801"/>
    </source>
</evidence>
<dbReference type="InterPro" id="IPR002410">
    <property type="entry name" value="Peptidase_S33"/>
</dbReference>
<dbReference type="Gene3D" id="3.40.50.1820">
    <property type="entry name" value="alpha/beta hydrolase"/>
    <property type="match status" value="1"/>
</dbReference>
<dbReference type="PRINTS" id="PR00793">
    <property type="entry name" value="PROAMNOPTASE"/>
</dbReference>
<evidence type="ECO:0000256" key="8">
    <source>
        <dbReference type="ARBA" id="ARBA00022670"/>
    </source>
</evidence>
<dbReference type="PANTHER" id="PTHR43722">
    <property type="entry name" value="PROLINE IMINOPEPTIDASE"/>
    <property type="match status" value="1"/>
</dbReference>
<dbReference type="InterPro" id="IPR005944">
    <property type="entry name" value="Pro_iminopeptidase"/>
</dbReference>
<accession>A0A328P5K9</accession>
<evidence type="ECO:0000256" key="5">
    <source>
        <dbReference type="ARBA" id="ARBA00021843"/>
    </source>
</evidence>
<dbReference type="InterPro" id="IPR000073">
    <property type="entry name" value="AB_hydrolase_1"/>
</dbReference>
<evidence type="ECO:0000256" key="6">
    <source>
        <dbReference type="ARBA" id="ARBA00022438"/>
    </source>
</evidence>
<evidence type="ECO:0000313" key="14">
    <source>
        <dbReference type="Proteomes" id="UP000248926"/>
    </source>
</evidence>
<sequence>MSRKSYLVSLLFSAGVVLSHAFAPAAMADEASAPAKDRSMMSRDQVTRILDSNRMILPGQGVDEKVKLHINGIDQWISIRGKDRRNPVLLFLHGGPAAPAMPEAYTFQTPWEDYFTVVQWDQRGAGKTYRANTEEAMAPGMSVKGMTDDAEQVVTYLRERFGKQKIFLLGHSWGSILGVTLAQRHPEWFYAYISTGQVVNGRRNEEVGFNYALRKAKEEGNQTAIRELEAMAPYPGNGPLTLDRIGMRSKWEMYYGGLAWGRKDYQFDVDAEELSPDYSREDLDAIDKGSLFSLNHLLPALLATDFDHVTNFGCPVIVYVGAHDYTTPHEVTEAWYANIHAPSKKLVSFADSAHMMMQEQPGRFLMHLVTDVLPLAQKAGDGAPAEVERDR</sequence>
<gene>
    <name evidence="13" type="ORF">CA260_05175</name>
</gene>
<name>A0A328P5K9_9GAMM</name>